<reference evidence="3" key="2">
    <citation type="submission" date="2014-08" db="EMBL/GenBank/DDBJ databases">
        <authorList>
            <person name="Moulin L."/>
        </authorList>
    </citation>
    <scope>NUCLEOTIDE SEQUENCE [LARGE SCALE GENOMIC DNA]</scope>
</reference>
<dbReference type="EMBL" id="CCMZ01000024">
    <property type="protein sequence ID" value="CDX20055.1"/>
    <property type="molecule type" value="Genomic_DNA"/>
</dbReference>
<organism evidence="2 4">
    <name type="scientific">Mesorhizobium plurifarium</name>
    <dbReference type="NCBI Taxonomy" id="69974"/>
    <lineage>
        <taxon>Bacteria</taxon>
        <taxon>Pseudomonadati</taxon>
        <taxon>Pseudomonadota</taxon>
        <taxon>Alphaproteobacteria</taxon>
        <taxon>Hyphomicrobiales</taxon>
        <taxon>Phyllobacteriaceae</taxon>
        <taxon>Mesorhizobium</taxon>
    </lineage>
</organism>
<sequence length="124" mass="14053">MLLDDHISMAQRHVRHGELHIARQQERITRLRSKSLPTTDALTFLRLLEDVHALQRQHLSRLLSKSAASQAASEVSAAETRPVHAAPDLISIPDPILRLTLELEEKLKARMKWLTAKPPKGKLH</sequence>
<evidence type="ECO:0000313" key="4">
    <source>
        <dbReference type="Proteomes" id="UP000046373"/>
    </source>
</evidence>
<dbReference type="Proteomes" id="UP000046373">
    <property type="component" value="Unassembled WGS sequence"/>
</dbReference>
<protein>
    <submittedName>
        <fullName evidence="2">Uncharacterized protein</fullName>
    </submittedName>
</protein>
<gene>
    <name evidence="1" type="ORF">MPL3356_300240</name>
    <name evidence="2" type="ORF">MPLDJ20_70015</name>
</gene>
<reference evidence="2 4" key="1">
    <citation type="submission" date="2014-08" db="EMBL/GenBank/DDBJ databases">
        <authorList>
            <person name="Moulin Lionel"/>
        </authorList>
    </citation>
    <scope>NUCLEOTIDE SEQUENCE [LARGE SCALE GENOMIC DNA]</scope>
</reference>
<dbReference type="EMBL" id="CCNB01000044">
    <property type="protein sequence ID" value="CDX45038.1"/>
    <property type="molecule type" value="Genomic_DNA"/>
</dbReference>
<evidence type="ECO:0000313" key="3">
    <source>
        <dbReference type="Proteomes" id="UP000045285"/>
    </source>
</evidence>
<accession>A0A090FTJ8</accession>
<proteinExistence type="predicted"/>
<dbReference type="AlphaFoldDB" id="A0A090FTJ8"/>
<name>A0A090FTJ8_MESPL</name>
<evidence type="ECO:0000313" key="2">
    <source>
        <dbReference type="EMBL" id="CDX45038.1"/>
    </source>
</evidence>
<keyword evidence="3" id="KW-1185">Reference proteome</keyword>
<evidence type="ECO:0000313" key="1">
    <source>
        <dbReference type="EMBL" id="CDX20055.1"/>
    </source>
</evidence>
<dbReference type="Proteomes" id="UP000045285">
    <property type="component" value="Unassembled WGS sequence"/>
</dbReference>